<keyword evidence="2" id="KW-1185">Reference proteome</keyword>
<organism evidence="1 2">
    <name type="scientific">Marinobacter salsuginis</name>
    <dbReference type="NCBI Taxonomy" id="418719"/>
    <lineage>
        <taxon>Bacteria</taxon>
        <taxon>Pseudomonadati</taxon>
        <taxon>Pseudomonadota</taxon>
        <taxon>Gammaproteobacteria</taxon>
        <taxon>Pseudomonadales</taxon>
        <taxon>Marinobacteraceae</taxon>
        <taxon>Marinobacter</taxon>
    </lineage>
</organism>
<dbReference type="AlphaFoldDB" id="A0A5M3PJK1"/>
<dbReference type="Proteomes" id="UP000340077">
    <property type="component" value="Unassembled WGS sequence"/>
</dbReference>
<sequence>MRGEQIVGQGFPVRQGEQLQSVFADGGAILFRRQPEKEPHRLFKPDGIGGAPGYHQSQAFVGAGAFTDGQRITAAM</sequence>
<evidence type="ECO:0000313" key="1">
    <source>
        <dbReference type="EMBL" id="GBO83025.1"/>
    </source>
</evidence>
<dbReference type="EMBL" id="BGZH01000001">
    <property type="protein sequence ID" value="GBO83025.1"/>
    <property type="molecule type" value="Genomic_DNA"/>
</dbReference>
<comment type="caution">
    <text evidence="1">The sequence shown here is derived from an EMBL/GenBank/DDBJ whole genome shotgun (WGS) entry which is preliminary data.</text>
</comment>
<evidence type="ECO:0000313" key="2">
    <source>
        <dbReference type="Proteomes" id="UP000340077"/>
    </source>
</evidence>
<proteinExistence type="predicted"/>
<accession>A0A5M3PJK1</accession>
<gene>
    <name evidence="1" type="ORF">MS5N3_04760</name>
</gene>
<reference evidence="1 2" key="1">
    <citation type="journal article" date="2019" name="J. Gen. Appl. Microbiol.">
        <title>Aerobic degradation of cis-dichloroethene by the marine bacterium Marinobacter salsuginis strain 5N-3.</title>
        <authorList>
            <person name="Inoue Y."/>
            <person name="Fukunaga Y."/>
            <person name="Katsumata H."/>
            <person name="Ohji S."/>
            <person name="Hosoyama A."/>
            <person name="Mori K."/>
            <person name="Ando K."/>
        </authorList>
    </citation>
    <scope>NUCLEOTIDE SEQUENCE [LARGE SCALE GENOMIC DNA]</scope>
    <source>
        <strain evidence="1 2">5N-3</strain>
    </source>
</reference>
<name>A0A5M3PJK1_9GAMM</name>
<protein>
    <submittedName>
        <fullName evidence="1">Uncharacterized protein</fullName>
    </submittedName>
</protein>